<comment type="similarity">
    <text evidence="2 9">Belongs to the Wnt family.</text>
</comment>
<reference evidence="11 12" key="1">
    <citation type="submission" date="2024-03" db="EMBL/GenBank/DDBJ databases">
        <title>Adaptation during the transition from Ophiocordyceps entomopathogen to insect associate is accompanied by gene loss and intensified selection.</title>
        <authorList>
            <person name="Ward C.M."/>
            <person name="Onetto C.A."/>
            <person name="Borneman A.R."/>
        </authorList>
    </citation>
    <scope>NUCLEOTIDE SEQUENCE [LARGE SCALE GENOMIC DNA]</scope>
    <source>
        <strain evidence="11">AWRI1</strain>
        <tissue evidence="11">Single Adult Female</tissue>
    </source>
</reference>
<evidence type="ECO:0000256" key="3">
    <source>
        <dbReference type="ARBA" id="ARBA00022473"/>
    </source>
</evidence>
<sequence length="197" mass="22253">MSYTSSSEGLRTVPPVPPMCLFMTQEPRHVASEMRQECKCHGMSGSCTTRTCWMRLPNFRAVGDNLKEKFEGASRILVTNAENENSRGLSRRKRNRYKSHLLPHNPEHKPPGSMDLVYTEPSPQFCEKNSKLGILGTTGRVCNETSMGVDGCDLMCCSRGYKTQEMVVVERCGCTFQWCCEVKCNVCRIKKNVHTCL</sequence>
<accession>A0AAN9T635</accession>
<dbReference type="GO" id="GO:0045165">
    <property type="term" value="P:cell fate commitment"/>
    <property type="evidence" value="ECO:0007669"/>
    <property type="project" value="TreeGrafter"/>
</dbReference>
<comment type="function">
    <text evidence="9">Ligand for members of the frizzled family of seven transmembrane receptors.</text>
</comment>
<dbReference type="GO" id="GO:0007517">
    <property type="term" value="P:muscle organ development"/>
    <property type="evidence" value="ECO:0007669"/>
    <property type="project" value="UniProtKB-ARBA"/>
</dbReference>
<dbReference type="AlphaFoldDB" id="A0AAN9T635"/>
<dbReference type="SMART" id="SM00097">
    <property type="entry name" value="WNT1"/>
    <property type="match status" value="1"/>
</dbReference>
<evidence type="ECO:0000256" key="10">
    <source>
        <dbReference type="SAM" id="MobiDB-lite"/>
    </source>
</evidence>
<evidence type="ECO:0000256" key="7">
    <source>
        <dbReference type="ARBA" id="ARBA00023157"/>
    </source>
</evidence>
<dbReference type="GO" id="GO:0060070">
    <property type="term" value="P:canonical Wnt signaling pathway"/>
    <property type="evidence" value="ECO:0007669"/>
    <property type="project" value="TreeGrafter"/>
</dbReference>
<dbReference type="Gene3D" id="3.30.2460.20">
    <property type="match status" value="1"/>
</dbReference>
<keyword evidence="3 9" id="KW-0217">Developmental protein</keyword>
<dbReference type="PROSITE" id="PS00246">
    <property type="entry name" value="WNT1"/>
    <property type="match status" value="1"/>
</dbReference>
<evidence type="ECO:0000256" key="9">
    <source>
        <dbReference type="RuleBase" id="RU003500"/>
    </source>
</evidence>
<proteinExistence type="inferred from homology"/>
<evidence type="ECO:0000256" key="5">
    <source>
        <dbReference type="ARBA" id="ARBA00022530"/>
    </source>
</evidence>
<dbReference type="Pfam" id="PF00110">
    <property type="entry name" value="wnt"/>
    <property type="match status" value="1"/>
</dbReference>
<dbReference type="Proteomes" id="UP001367676">
    <property type="component" value="Unassembled WGS sequence"/>
</dbReference>
<dbReference type="FunFam" id="3.30.2460.20:FF:000001">
    <property type="entry name" value="Wnt homolog"/>
    <property type="match status" value="1"/>
</dbReference>
<feature type="region of interest" description="Disordered" evidence="10">
    <location>
        <begin position="83"/>
        <end position="112"/>
    </location>
</feature>
<evidence type="ECO:0000256" key="1">
    <source>
        <dbReference type="ARBA" id="ARBA00004498"/>
    </source>
</evidence>
<keyword evidence="12" id="KW-1185">Reference proteome</keyword>
<evidence type="ECO:0000256" key="2">
    <source>
        <dbReference type="ARBA" id="ARBA00005683"/>
    </source>
</evidence>
<evidence type="ECO:0000256" key="6">
    <source>
        <dbReference type="ARBA" id="ARBA00022687"/>
    </source>
</evidence>
<evidence type="ECO:0000313" key="12">
    <source>
        <dbReference type="Proteomes" id="UP001367676"/>
    </source>
</evidence>
<protein>
    <recommendedName>
        <fullName evidence="9">Protein Wnt</fullName>
    </recommendedName>
</protein>
<evidence type="ECO:0000313" key="11">
    <source>
        <dbReference type="EMBL" id="KAK7575503.1"/>
    </source>
</evidence>
<dbReference type="InterPro" id="IPR018161">
    <property type="entry name" value="Wnt_CS"/>
</dbReference>
<dbReference type="GO" id="GO:0000902">
    <property type="term" value="P:cell morphogenesis"/>
    <property type="evidence" value="ECO:0007669"/>
    <property type="project" value="UniProtKB-ARBA"/>
</dbReference>
<dbReference type="PANTHER" id="PTHR12027:SF91">
    <property type="entry name" value="PROTO-ONCOGENE WNT-1"/>
    <property type="match status" value="1"/>
</dbReference>
<dbReference type="InterPro" id="IPR005817">
    <property type="entry name" value="Wnt"/>
</dbReference>
<dbReference type="GO" id="GO:0005109">
    <property type="term" value="F:frizzled binding"/>
    <property type="evidence" value="ECO:0007669"/>
    <property type="project" value="TreeGrafter"/>
</dbReference>
<keyword evidence="6 9" id="KW-0879">Wnt signaling pathway</keyword>
<keyword evidence="4" id="KW-0964">Secreted</keyword>
<feature type="compositionally biased region" description="Basic residues" evidence="10">
    <location>
        <begin position="89"/>
        <end position="101"/>
    </location>
</feature>
<dbReference type="GO" id="GO:0030182">
    <property type="term" value="P:neuron differentiation"/>
    <property type="evidence" value="ECO:0007669"/>
    <property type="project" value="TreeGrafter"/>
</dbReference>
<gene>
    <name evidence="11" type="ORF">V9T40_011789</name>
</gene>
<dbReference type="InterPro" id="IPR043158">
    <property type="entry name" value="Wnt_C"/>
</dbReference>
<keyword evidence="8" id="KW-0449">Lipoprotein</keyword>
<name>A0AAN9T635_9HEMI</name>
<dbReference type="GO" id="GO:0060560">
    <property type="term" value="P:developmental growth involved in morphogenesis"/>
    <property type="evidence" value="ECO:0007669"/>
    <property type="project" value="UniProtKB-ARBA"/>
</dbReference>
<evidence type="ECO:0000256" key="8">
    <source>
        <dbReference type="ARBA" id="ARBA00023288"/>
    </source>
</evidence>
<dbReference type="GO" id="GO:0005125">
    <property type="term" value="F:cytokine activity"/>
    <property type="evidence" value="ECO:0007669"/>
    <property type="project" value="TreeGrafter"/>
</dbReference>
<dbReference type="PRINTS" id="PR01349">
    <property type="entry name" value="WNTPROTEIN"/>
</dbReference>
<organism evidence="11 12">
    <name type="scientific">Parthenolecanium corni</name>
    <dbReference type="NCBI Taxonomy" id="536013"/>
    <lineage>
        <taxon>Eukaryota</taxon>
        <taxon>Metazoa</taxon>
        <taxon>Ecdysozoa</taxon>
        <taxon>Arthropoda</taxon>
        <taxon>Hexapoda</taxon>
        <taxon>Insecta</taxon>
        <taxon>Pterygota</taxon>
        <taxon>Neoptera</taxon>
        <taxon>Paraneoptera</taxon>
        <taxon>Hemiptera</taxon>
        <taxon>Sternorrhyncha</taxon>
        <taxon>Coccoidea</taxon>
        <taxon>Coccidae</taxon>
        <taxon>Parthenolecanium</taxon>
    </lineage>
</organism>
<comment type="caution">
    <text evidence="11">The sequence shown here is derived from an EMBL/GenBank/DDBJ whole genome shotgun (WGS) entry which is preliminary data.</text>
</comment>
<comment type="subcellular location">
    <subcellularLocation>
        <location evidence="1 9">Secreted</location>
        <location evidence="1 9">Extracellular space</location>
        <location evidence="1 9">Extracellular matrix</location>
    </subcellularLocation>
</comment>
<dbReference type="EMBL" id="JBBCAQ010000036">
    <property type="protein sequence ID" value="KAK7575503.1"/>
    <property type="molecule type" value="Genomic_DNA"/>
</dbReference>
<dbReference type="GO" id="GO:0005615">
    <property type="term" value="C:extracellular space"/>
    <property type="evidence" value="ECO:0007669"/>
    <property type="project" value="TreeGrafter"/>
</dbReference>
<dbReference type="PANTHER" id="PTHR12027">
    <property type="entry name" value="WNT RELATED"/>
    <property type="match status" value="1"/>
</dbReference>
<keyword evidence="7" id="KW-1015">Disulfide bond</keyword>
<keyword evidence="5" id="KW-0272">Extracellular matrix</keyword>
<evidence type="ECO:0000256" key="4">
    <source>
        <dbReference type="ARBA" id="ARBA00022525"/>
    </source>
</evidence>